<feature type="transmembrane region" description="Helical" evidence="2">
    <location>
        <begin position="161"/>
        <end position="183"/>
    </location>
</feature>
<comment type="caution">
    <text evidence="4">The sequence shown here is derived from an EMBL/GenBank/DDBJ whole genome shotgun (WGS) entry which is preliminary data.</text>
</comment>
<dbReference type="Proteomes" id="UP000617734">
    <property type="component" value="Unassembled WGS sequence"/>
</dbReference>
<evidence type="ECO:0000256" key="2">
    <source>
        <dbReference type="SAM" id="Phobius"/>
    </source>
</evidence>
<keyword evidence="5" id="KW-1185">Reference proteome</keyword>
<evidence type="ECO:0000256" key="1">
    <source>
        <dbReference type="SAM" id="MobiDB-lite"/>
    </source>
</evidence>
<gene>
    <name evidence="4" type="ORF">GCM10018781_26260</name>
</gene>
<dbReference type="InterPro" id="IPR007065">
    <property type="entry name" value="HPP"/>
</dbReference>
<dbReference type="PANTHER" id="PTHR33741:SF5">
    <property type="entry name" value="TRANSMEMBRANE PROTEIN DDB_G0269096-RELATED"/>
    <property type="match status" value="1"/>
</dbReference>
<feature type="transmembrane region" description="Helical" evidence="2">
    <location>
        <begin position="108"/>
        <end position="141"/>
    </location>
</feature>
<feature type="region of interest" description="Disordered" evidence="1">
    <location>
        <begin position="1"/>
        <end position="41"/>
    </location>
</feature>
<dbReference type="EMBL" id="BNBO01000011">
    <property type="protein sequence ID" value="GHH68732.1"/>
    <property type="molecule type" value="Genomic_DNA"/>
</dbReference>
<reference evidence="4" key="2">
    <citation type="submission" date="2020-09" db="EMBL/GenBank/DDBJ databases">
        <authorList>
            <person name="Sun Q."/>
            <person name="Ohkuma M."/>
        </authorList>
    </citation>
    <scope>NUCLEOTIDE SEQUENCE</scope>
    <source>
        <strain evidence="4">JCM 4646</strain>
    </source>
</reference>
<dbReference type="RefSeq" id="WP_190210979.1">
    <property type="nucleotide sequence ID" value="NZ_BNBO01000011.1"/>
</dbReference>
<feature type="compositionally biased region" description="Low complexity" evidence="1">
    <location>
        <begin position="1"/>
        <end position="27"/>
    </location>
</feature>
<accession>A0A919FLX6</accession>
<dbReference type="AlphaFoldDB" id="A0A919FLX6"/>
<name>A0A919FLX6_9ACTN</name>
<dbReference type="InterPro" id="IPR058581">
    <property type="entry name" value="TM_HPP"/>
</dbReference>
<keyword evidence="2" id="KW-1133">Transmembrane helix</keyword>
<protein>
    <recommendedName>
        <fullName evidence="3">HPP transmembrane region domain-containing protein</fullName>
    </recommendedName>
</protein>
<dbReference type="GeneID" id="95353081"/>
<organism evidence="4 5">
    <name type="scientific">Kitasatospora indigofera</name>
    <dbReference type="NCBI Taxonomy" id="67307"/>
    <lineage>
        <taxon>Bacteria</taxon>
        <taxon>Bacillati</taxon>
        <taxon>Actinomycetota</taxon>
        <taxon>Actinomycetes</taxon>
        <taxon>Kitasatosporales</taxon>
        <taxon>Streptomycetaceae</taxon>
        <taxon>Kitasatospora</taxon>
    </lineage>
</organism>
<keyword evidence="2" id="KW-0812">Transmembrane</keyword>
<evidence type="ECO:0000313" key="5">
    <source>
        <dbReference type="Proteomes" id="UP000617734"/>
    </source>
</evidence>
<reference evidence="4" key="1">
    <citation type="journal article" date="2014" name="Int. J. Syst. Evol. Microbiol.">
        <title>Complete genome sequence of Corynebacterium casei LMG S-19264T (=DSM 44701T), isolated from a smear-ripened cheese.</title>
        <authorList>
            <consortium name="US DOE Joint Genome Institute (JGI-PGF)"/>
            <person name="Walter F."/>
            <person name="Albersmeier A."/>
            <person name="Kalinowski J."/>
            <person name="Ruckert C."/>
        </authorList>
    </citation>
    <scope>NUCLEOTIDE SEQUENCE</scope>
    <source>
        <strain evidence="4">JCM 4646</strain>
    </source>
</reference>
<feature type="transmembrane region" description="Helical" evidence="2">
    <location>
        <begin position="74"/>
        <end position="96"/>
    </location>
</feature>
<evidence type="ECO:0000313" key="4">
    <source>
        <dbReference type="EMBL" id="GHH68732.1"/>
    </source>
</evidence>
<sequence length="197" mass="19175">MSNAPSTAATAPAPTTAAATATAAEAAGPRRRPARTRFASKAPARPPAAFLAVATAGGVAGLVLLVAVGKVLHLPVLIPPLAASAALVLAAPALPLAQPRSVVGGQLVSALVGFGALAVGGGSLWTAAVAGGLAIGAMAAARTPHSPAAATSVIVVLTQPPALRFLGLLALATVLLVLVGVLAGRSGRTARYPAYWW</sequence>
<dbReference type="Pfam" id="PF04982">
    <property type="entry name" value="TM_HPP"/>
    <property type="match status" value="1"/>
</dbReference>
<feature type="transmembrane region" description="Helical" evidence="2">
    <location>
        <begin position="48"/>
        <end position="68"/>
    </location>
</feature>
<keyword evidence="2" id="KW-0472">Membrane</keyword>
<evidence type="ECO:0000259" key="3">
    <source>
        <dbReference type="Pfam" id="PF04982"/>
    </source>
</evidence>
<feature type="domain" description="HPP transmembrane region" evidence="3">
    <location>
        <begin position="46"/>
        <end position="193"/>
    </location>
</feature>
<dbReference type="PANTHER" id="PTHR33741">
    <property type="entry name" value="TRANSMEMBRANE PROTEIN DDB_G0269096-RELATED"/>
    <property type="match status" value="1"/>
</dbReference>
<proteinExistence type="predicted"/>